<keyword evidence="1" id="KW-0378">Hydrolase</keyword>
<comment type="caution">
    <text evidence="4">The sequence shown here is derived from an EMBL/GenBank/DDBJ whole genome shotgun (WGS) entry which is preliminary data.</text>
</comment>
<dbReference type="RefSeq" id="WP_118656445.1">
    <property type="nucleotide sequence ID" value="NZ_JACOOK010000001.1"/>
</dbReference>
<accession>A0ABR7CK40</accession>
<evidence type="ECO:0000259" key="3">
    <source>
        <dbReference type="Pfam" id="PF03629"/>
    </source>
</evidence>
<name>A0ABR7CK40_9BACT</name>
<dbReference type="InterPro" id="IPR036514">
    <property type="entry name" value="SGNH_hydro_sf"/>
</dbReference>
<feature type="chain" id="PRO_5046186450" evidence="2">
    <location>
        <begin position="20"/>
        <end position="475"/>
    </location>
</feature>
<feature type="signal peptide" evidence="2">
    <location>
        <begin position="1"/>
        <end position="19"/>
    </location>
</feature>
<keyword evidence="5" id="KW-1185">Reference proteome</keyword>
<dbReference type="SUPFAM" id="SSF52266">
    <property type="entry name" value="SGNH hydrolase"/>
    <property type="match status" value="1"/>
</dbReference>
<dbReference type="PANTHER" id="PTHR22901:SF0">
    <property type="entry name" value="SIALATE O-ACETYLESTERASE"/>
    <property type="match status" value="1"/>
</dbReference>
<proteinExistence type="predicted"/>
<dbReference type="Pfam" id="PF03629">
    <property type="entry name" value="SASA"/>
    <property type="match status" value="1"/>
</dbReference>
<dbReference type="EMBL" id="JACOOK010000001">
    <property type="protein sequence ID" value="MBC5615957.1"/>
    <property type="molecule type" value="Genomic_DNA"/>
</dbReference>
<dbReference type="InterPro" id="IPR039329">
    <property type="entry name" value="SIAE"/>
</dbReference>
<organism evidence="4 5">
    <name type="scientific">Alistipes hominis</name>
    <dbReference type="NCBI Taxonomy" id="2763015"/>
    <lineage>
        <taxon>Bacteria</taxon>
        <taxon>Pseudomonadati</taxon>
        <taxon>Bacteroidota</taxon>
        <taxon>Bacteroidia</taxon>
        <taxon>Bacteroidales</taxon>
        <taxon>Rikenellaceae</taxon>
        <taxon>Alistipes</taxon>
    </lineage>
</organism>
<dbReference type="InterPro" id="IPR005181">
    <property type="entry name" value="SASA"/>
</dbReference>
<keyword evidence="2" id="KW-0732">Signal</keyword>
<gene>
    <name evidence="4" type="ORF">H8S08_02845</name>
</gene>
<dbReference type="Gene3D" id="3.40.50.1110">
    <property type="entry name" value="SGNH hydrolase"/>
    <property type="match status" value="1"/>
</dbReference>
<feature type="domain" description="Sialate O-acetylesterase" evidence="3">
    <location>
        <begin position="104"/>
        <end position="344"/>
    </location>
</feature>
<evidence type="ECO:0000313" key="4">
    <source>
        <dbReference type="EMBL" id="MBC5615957.1"/>
    </source>
</evidence>
<dbReference type="PANTHER" id="PTHR22901">
    <property type="entry name" value="SIALATE O-ACETYLESTERASE"/>
    <property type="match status" value="1"/>
</dbReference>
<evidence type="ECO:0000313" key="5">
    <source>
        <dbReference type="Proteomes" id="UP000636891"/>
    </source>
</evidence>
<reference evidence="4 5" key="1">
    <citation type="submission" date="2020-08" db="EMBL/GenBank/DDBJ databases">
        <title>Genome public.</title>
        <authorList>
            <person name="Liu C."/>
            <person name="Sun Q."/>
        </authorList>
    </citation>
    <scope>NUCLEOTIDE SEQUENCE [LARGE SCALE GENOMIC DNA]</scope>
    <source>
        <strain evidence="4 5">New-7</strain>
    </source>
</reference>
<evidence type="ECO:0000256" key="1">
    <source>
        <dbReference type="ARBA" id="ARBA00022801"/>
    </source>
</evidence>
<sequence>MKKILFLSLSLLTAAGMSAKVTLPSVLGSNMVLQQQCNANLWGKAAPSKKVTVTTSWDNRKYTVQAAADSTWKTAVATPAAGGPYSIRISDGEAIVLDNVMIGEVWICSGQSNMQMPVMGFPGQPVVGSNEAILNGTNSDIRMFVVRREVSDRPLDDCNTDTGWQEATTESVAGFTAVGYFFGLNLYKVLGIPIGLIETDWGGTRIETWMDMETAQKVEQNQVEKDKNHQAPNKTAQLYNAMIHPLVNYTAQGFIWYQGESNIHTGNAHLYSQYMQQLVSLWRNEWGNQQMPFYYVQIAPFVYEGDDKTSVPLIVEQQLAAMDKIPYSGMASTTDIGSGPCIHPSQKIPVGERLALLALSKTYGKKGLICESPRFESVRFEDGKAIVRFKTEGTLGPDYSGRIKGFEIAGADKIFVPARAEYIVGQPEIAVSSTIVENPVAVRYAFRNVPDQTTLYNTGGLPAFPFRTDDWNDAQ</sequence>
<dbReference type="Proteomes" id="UP000636891">
    <property type="component" value="Unassembled WGS sequence"/>
</dbReference>
<protein>
    <submittedName>
        <fullName evidence="4">Sialate O-acetylesterase</fullName>
    </submittedName>
</protein>
<evidence type="ECO:0000256" key="2">
    <source>
        <dbReference type="SAM" id="SignalP"/>
    </source>
</evidence>